<dbReference type="GO" id="GO:0007338">
    <property type="term" value="P:single fertilization"/>
    <property type="evidence" value="ECO:0007669"/>
    <property type="project" value="Ensembl"/>
</dbReference>
<feature type="compositionally biased region" description="Acidic residues" evidence="4">
    <location>
        <begin position="1"/>
        <end position="17"/>
    </location>
</feature>
<dbReference type="Gene3D" id="3.80.10.10">
    <property type="entry name" value="Ribonuclease Inhibitor"/>
    <property type="match status" value="2"/>
</dbReference>
<keyword evidence="2" id="KW-0677">Repeat</keyword>
<name>A0A8C2V4U2_CHILA</name>
<evidence type="ECO:0000256" key="2">
    <source>
        <dbReference type="ARBA" id="ARBA00022737"/>
    </source>
</evidence>
<dbReference type="PANTHER" id="PTHR46652">
    <property type="entry name" value="LEUCINE-RICH REPEAT AND IQ DOMAIN-CONTAINING PROTEIN 1-RELATED"/>
    <property type="match status" value="1"/>
</dbReference>
<sequence>MEDNDDEDAKLEEEIEAELDKISLSSLEKEEFESDSKSETQSDDSDISEDELPESVIHCINAIKNTSKTVEELIVQDLEDTDSLSSNYGAVSNNHMQLRMGLLTKCKENPEQLLKILSGIEKEDLIRSETPCANPGSPPELGLHDFSMDEYVFSDDVDINFGYFEVEERCRQSFEAWQDKQKELEDKDQETLKAQRAREEKQFQEEEEKRNCWMKQFKVEKKKLENLQKQEEDKMNDELHKEEELWKEKFRQHEEFIKSLHLQMEEERTRFKDLQEKEEMRLLELQHNAAIKIQAKYKAFVTYQKYAPIIREQIETKKRKAQEWKEKEAKIRQKVEEKQKSLEEEQRIAEEINKKKQEERKRREREYEEKKNILRQEREKLLNKEKLQLRENTTQQLTMSSTLKKGENNAKHLTIKNTSKSKSDAVKISVDKNLKMPEDVSLCLVEESNQRQNRDRQLVLKESTQVQLKSNQTSSVDIKMEGKSESLGEKQSSEKSVKREIKDENIDKETKFENSGQNLLVELKMEEQSDSLGNKQSSEKVKQEIKEENIDKETKFKNSGLKENVHKQELKSQMPKEESVEHAMSENVRQEIQVIVGHNHERSEVKNEAQKNIKDNQQKAVQSRANGTAEQNGSLNEENSTSVISKKQKLLPIKLENSEAVLLQEKVIDLKSKEMENKPQENALNGDIVIFHTTDAIVNIEGKMDKQDVFERPAPCEDVGGYNARSSLVTKEVNSLNYDPKEIPEECQENRGRSESITTYAIPESTLLSSIEGKRLAWIKSFKPWFEICKQNEQKKIVKRKRVVKCPVNSMPPLNTADILRCGSWNNLQQVTTVTFQDLPGCSLSTLAECVNLRFLSLRRCGLKSLHSLSNCKHLKYIDAQENHIETINCEQLENLCVVLLNKNQLTSFHGLDGCTNIQNLELSHNKITRIGGLESLKNLQQLIVDHNQLISTKGLCDTPTIIYLDCSYNNLTDVEGIENCGLLQVLKLQGNYLSKLPSLGNHVLLRELHLDDNSISTVEGFSSYWLPLLQNLTISQNSLTKIVPLFHFISLEKLDISNNCLSDLKNAMKWFDGCYSLRELSLMGNPLLQEINWRHSLLKTLPALRIINGDMISSYSDIHTEEHSPLEAGQFLVLCQTQIRELKLLVENHITRKGDVFTLDRAENFHHYFKELMTLSTEYRYAHEHGGVSITKKDESSTLQNRLAPPYDKSTLQNEAFPPCANGLSADSPNTSEKSMDPGFSHSPLSHSPVCKGLEERNQEKLACQERQDTKTGSITTERTPLVKIMTNSLLRNSQNIEHSEKSMAAVVIQAYWRGYVVRRQINFSPRIHTVTTERLSNSFNNQTFLMKEGRKNIMNVHEQKEKAAVLIQAVWKGFILRKKLTIALDAIKDEESEEEYEEIDLNDFTFDEAAVEREWLALDSTRFPSQTLLLSNQLHRPKIPGTLTYDDTSLNIPSHPAQAWLCNEKENLFSSEHTQLSSRSENRTLPWTPESKTSRKSLLKSEKEEKISEEWGFKDISTAQQMLKRAHKMKSKKLKKNLDPTVRLAVFKNSEHKVSLTKSPKKAHSRRHGHSEGKEEDLIYKDTTANEKWERSKAYTYQWLHTQVGVHETASSRNMKSHFLPELDPDVLNGGRVQLVARLVSREDTDLDLFSMTSGSDLSVNREKKSQAHRHSAGSSSCSIKGILAPMITNTRPSKKERISFRDNPLQLSGGWGSGKKKAKNSN</sequence>
<organism evidence="5 6">
    <name type="scientific">Chinchilla lanigera</name>
    <name type="common">Long-tailed chinchilla</name>
    <name type="synonym">Chinchilla villidera</name>
    <dbReference type="NCBI Taxonomy" id="34839"/>
    <lineage>
        <taxon>Eukaryota</taxon>
        <taxon>Metazoa</taxon>
        <taxon>Chordata</taxon>
        <taxon>Craniata</taxon>
        <taxon>Vertebrata</taxon>
        <taxon>Euteleostomi</taxon>
        <taxon>Mammalia</taxon>
        <taxon>Eutheria</taxon>
        <taxon>Euarchontoglires</taxon>
        <taxon>Glires</taxon>
        <taxon>Rodentia</taxon>
        <taxon>Hystricomorpha</taxon>
        <taxon>Chinchillidae</taxon>
        <taxon>Chinchilla</taxon>
    </lineage>
</organism>
<dbReference type="SMART" id="SM00015">
    <property type="entry name" value="IQ"/>
    <property type="match status" value="3"/>
</dbReference>
<dbReference type="Proteomes" id="UP000694398">
    <property type="component" value="Unassembled WGS sequence"/>
</dbReference>
<feature type="coiled-coil region" evidence="3">
    <location>
        <begin position="180"/>
        <end position="277"/>
    </location>
</feature>
<evidence type="ECO:0000313" key="6">
    <source>
        <dbReference type="Proteomes" id="UP000694398"/>
    </source>
</evidence>
<feature type="compositionally biased region" description="Acidic residues" evidence="4">
    <location>
        <begin position="41"/>
        <end position="51"/>
    </location>
</feature>
<dbReference type="InterPro" id="IPR001611">
    <property type="entry name" value="Leu-rich_rpt"/>
</dbReference>
<reference evidence="5" key="2">
    <citation type="submission" date="2025-09" db="UniProtKB">
        <authorList>
            <consortium name="Ensembl"/>
        </authorList>
    </citation>
    <scope>IDENTIFICATION</scope>
</reference>
<dbReference type="GO" id="GO:0035234">
    <property type="term" value="P:ectopic germ cell programmed cell death"/>
    <property type="evidence" value="ECO:0007669"/>
    <property type="project" value="Ensembl"/>
</dbReference>
<dbReference type="PANTHER" id="PTHR46652:SF7">
    <property type="entry name" value="LEUCINE-RICH REPEAT AND IQ DOMAIN-CONTAINING PROTEIN 1"/>
    <property type="match status" value="1"/>
</dbReference>
<accession>A0A8C2V4U2</accession>
<dbReference type="InterPro" id="IPR000048">
    <property type="entry name" value="IQ_motif_EF-hand-BS"/>
</dbReference>
<dbReference type="Pfam" id="PF00612">
    <property type="entry name" value="IQ"/>
    <property type="match status" value="2"/>
</dbReference>
<feature type="compositionally biased region" description="Polar residues" evidence="4">
    <location>
        <begin position="390"/>
        <end position="403"/>
    </location>
</feature>
<dbReference type="PROSITE" id="PS51450">
    <property type="entry name" value="LRR"/>
    <property type="match status" value="3"/>
</dbReference>
<feature type="region of interest" description="Disordered" evidence="4">
    <location>
        <begin position="462"/>
        <end position="500"/>
    </location>
</feature>
<protein>
    <submittedName>
        <fullName evidence="5">Leucine rich repeats and IQ motif containing 1</fullName>
    </submittedName>
</protein>
<feature type="compositionally biased region" description="Basic and acidic residues" evidence="4">
    <location>
        <begin position="335"/>
        <end position="389"/>
    </location>
</feature>
<dbReference type="FunFam" id="3.80.10.10:FF:001376">
    <property type="entry name" value="Leucine-rich repeats and IQ motif-containing 1"/>
    <property type="match status" value="1"/>
</dbReference>
<dbReference type="Ensembl" id="ENSCLAT00000010305.1">
    <property type="protein sequence ID" value="ENSCLAP00000010175.1"/>
    <property type="gene ID" value="ENSCLAG00000007042.1"/>
</dbReference>
<feature type="compositionally biased region" description="Polar residues" evidence="4">
    <location>
        <begin position="462"/>
        <end position="476"/>
    </location>
</feature>
<feature type="compositionally biased region" description="Polar residues" evidence="4">
    <location>
        <begin position="618"/>
        <end position="641"/>
    </location>
</feature>
<dbReference type="InterPro" id="IPR032675">
    <property type="entry name" value="LRR_dom_sf"/>
</dbReference>
<feature type="region of interest" description="Disordered" evidence="4">
    <location>
        <begin position="1474"/>
        <end position="1503"/>
    </location>
</feature>
<dbReference type="Gene3D" id="1.20.5.190">
    <property type="match status" value="1"/>
</dbReference>
<dbReference type="GeneTree" id="ENSGT00940000162858"/>
<keyword evidence="6" id="KW-1185">Reference proteome</keyword>
<proteinExistence type="predicted"/>
<keyword evidence="1" id="KW-0433">Leucine-rich repeat</keyword>
<dbReference type="PROSITE" id="PS50096">
    <property type="entry name" value="IQ"/>
    <property type="match status" value="3"/>
</dbReference>
<feature type="region of interest" description="Disordered" evidence="4">
    <location>
        <begin position="1"/>
        <end position="51"/>
    </location>
</feature>
<feature type="compositionally biased region" description="Basic and acidic residues" evidence="4">
    <location>
        <begin position="600"/>
        <end position="617"/>
    </location>
</feature>
<dbReference type="SMART" id="SM00365">
    <property type="entry name" value="LRR_SD22"/>
    <property type="match status" value="5"/>
</dbReference>
<keyword evidence="3" id="KW-0175">Coiled coil</keyword>
<dbReference type="SUPFAM" id="SSF52058">
    <property type="entry name" value="L domain-like"/>
    <property type="match status" value="1"/>
</dbReference>
<feature type="region of interest" description="Disordered" evidence="4">
    <location>
        <begin position="1686"/>
        <end position="1725"/>
    </location>
</feature>
<feature type="region of interest" description="Disordered" evidence="4">
    <location>
        <begin position="600"/>
        <end position="641"/>
    </location>
</feature>
<feature type="compositionally biased region" description="Basic and acidic residues" evidence="4">
    <location>
        <begin position="478"/>
        <end position="500"/>
    </location>
</feature>
<evidence type="ECO:0000256" key="3">
    <source>
        <dbReference type="SAM" id="Coils"/>
    </source>
</evidence>
<dbReference type="InterPro" id="IPR050836">
    <property type="entry name" value="SDS22/Internalin_LRR"/>
</dbReference>
<evidence type="ECO:0000313" key="5">
    <source>
        <dbReference type="Ensembl" id="ENSCLAP00000010175.1"/>
    </source>
</evidence>
<dbReference type="CDD" id="cd23767">
    <property type="entry name" value="IQCD"/>
    <property type="match status" value="2"/>
</dbReference>
<feature type="compositionally biased region" description="Basic residues" evidence="4">
    <location>
        <begin position="1561"/>
        <end position="1571"/>
    </location>
</feature>
<dbReference type="FunFam" id="3.80.10.10:FF:001142">
    <property type="entry name" value="Leucine-rich repeats and IQ motif containing 1"/>
    <property type="match status" value="1"/>
</dbReference>
<feature type="compositionally biased region" description="Polar residues" evidence="4">
    <location>
        <begin position="1474"/>
        <end position="1487"/>
    </location>
</feature>
<dbReference type="GO" id="GO:0010467">
    <property type="term" value="P:gene expression"/>
    <property type="evidence" value="ECO:0007669"/>
    <property type="project" value="Ensembl"/>
</dbReference>
<dbReference type="GO" id="GO:0006915">
    <property type="term" value="P:apoptotic process"/>
    <property type="evidence" value="ECO:0007669"/>
    <property type="project" value="Ensembl"/>
</dbReference>
<feature type="region of interest" description="Disordered" evidence="4">
    <location>
        <begin position="1555"/>
        <end position="1576"/>
    </location>
</feature>
<feature type="region of interest" description="Disordered" evidence="4">
    <location>
        <begin position="1221"/>
        <end position="1245"/>
    </location>
</feature>
<feature type="region of interest" description="Disordered" evidence="4">
    <location>
        <begin position="335"/>
        <end position="423"/>
    </location>
</feature>
<evidence type="ECO:0000256" key="4">
    <source>
        <dbReference type="SAM" id="MobiDB-lite"/>
    </source>
</evidence>
<evidence type="ECO:0000256" key="1">
    <source>
        <dbReference type="ARBA" id="ARBA00022614"/>
    </source>
</evidence>
<reference evidence="5" key="1">
    <citation type="submission" date="2025-08" db="UniProtKB">
        <authorList>
            <consortium name="Ensembl"/>
        </authorList>
    </citation>
    <scope>IDENTIFICATION</scope>
</reference>
<gene>
    <name evidence="5" type="primary">LRRIQ1</name>
</gene>